<organism evidence="4 5">
    <name type="scientific">Meloidogyne graminicola</name>
    <dbReference type="NCBI Taxonomy" id="189291"/>
    <lineage>
        <taxon>Eukaryota</taxon>
        <taxon>Metazoa</taxon>
        <taxon>Ecdysozoa</taxon>
        <taxon>Nematoda</taxon>
        <taxon>Chromadorea</taxon>
        <taxon>Rhabditida</taxon>
        <taxon>Tylenchina</taxon>
        <taxon>Tylenchomorpha</taxon>
        <taxon>Tylenchoidea</taxon>
        <taxon>Meloidogynidae</taxon>
        <taxon>Meloidogyninae</taxon>
        <taxon>Meloidogyne</taxon>
    </lineage>
</organism>
<feature type="compositionally biased region" description="Low complexity" evidence="1">
    <location>
        <begin position="148"/>
        <end position="166"/>
    </location>
</feature>
<evidence type="ECO:0000256" key="2">
    <source>
        <dbReference type="SAM" id="Phobius"/>
    </source>
</evidence>
<comment type="caution">
    <text evidence="4">The sequence shown here is derived from an EMBL/GenBank/DDBJ whole genome shotgun (WGS) entry which is preliminary data.</text>
</comment>
<name>A0A8S9ZZD7_9BILA</name>
<proteinExistence type="predicted"/>
<keyword evidence="2" id="KW-0812">Transmembrane</keyword>
<sequence length="166" mass="17608">MLPSLLLMFFVAAPVPSIADIVEPPVDPPSSVLTTVQQLTTDSKGNCMDDGQLFDSALGGMTVALAVVLFWHFIRLCCCKPRPAQQYPPQVPPISSNVASASVRSNTGPSIRSTASERVQERTQKSQTESVRSRTESQKKAVGGGYVSTGTTGTTSSSMRNTSGTK</sequence>
<gene>
    <name evidence="4" type="ORF">Mgra_00001587</name>
</gene>
<dbReference type="Proteomes" id="UP000605970">
    <property type="component" value="Unassembled WGS sequence"/>
</dbReference>
<accession>A0A8S9ZZD7</accession>
<keyword evidence="2" id="KW-1133">Transmembrane helix</keyword>
<evidence type="ECO:0000313" key="5">
    <source>
        <dbReference type="Proteomes" id="UP000605970"/>
    </source>
</evidence>
<protein>
    <submittedName>
        <fullName evidence="4">Uncharacterized protein</fullName>
    </submittedName>
</protein>
<feature type="compositionally biased region" description="Low complexity" evidence="1">
    <location>
        <begin position="95"/>
        <end position="106"/>
    </location>
</feature>
<dbReference type="AlphaFoldDB" id="A0A8S9ZZD7"/>
<keyword evidence="5" id="KW-1185">Reference proteome</keyword>
<evidence type="ECO:0000313" key="4">
    <source>
        <dbReference type="EMBL" id="KAF7639061.1"/>
    </source>
</evidence>
<feature type="signal peptide" evidence="3">
    <location>
        <begin position="1"/>
        <end position="19"/>
    </location>
</feature>
<feature type="region of interest" description="Disordered" evidence="1">
    <location>
        <begin position="88"/>
        <end position="166"/>
    </location>
</feature>
<evidence type="ECO:0000256" key="1">
    <source>
        <dbReference type="SAM" id="MobiDB-lite"/>
    </source>
</evidence>
<feature type="compositionally biased region" description="Polar residues" evidence="1">
    <location>
        <begin position="107"/>
        <end position="117"/>
    </location>
</feature>
<feature type="chain" id="PRO_5035770866" evidence="3">
    <location>
        <begin position="20"/>
        <end position="166"/>
    </location>
</feature>
<feature type="transmembrane region" description="Helical" evidence="2">
    <location>
        <begin position="53"/>
        <end position="74"/>
    </location>
</feature>
<evidence type="ECO:0000256" key="3">
    <source>
        <dbReference type="SAM" id="SignalP"/>
    </source>
</evidence>
<reference evidence="4" key="1">
    <citation type="journal article" date="2020" name="Ecol. Evol.">
        <title>Genome structure and content of the rice root-knot nematode (Meloidogyne graminicola).</title>
        <authorList>
            <person name="Phan N.T."/>
            <person name="Danchin E.G.J."/>
            <person name="Klopp C."/>
            <person name="Perfus-Barbeoch L."/>
            <person name="Kozlowski D.K."/>
            <person name="Koutsovoulos G.D."/>
            <person name="Lopez-Roques C."/>
            <person name="Bouchez O."/>
            <person name="Zahm M."/>
            <person name="Besnard G."/>
            <person name="Bellafiore S."/>
        </authorList>
    </citation>
    <scope>NUCLEOTIDE SEQUENCE</scope>
    <source>
        <strain evidence="4">VN-18</strain>
    </source>
</reference>
<dbReference type="EMBL" id="JABEBT010000008">
    <property type="protein sequence ID" value="KAF7639061.1"/>
    <property type="molecule type" value="Genomic_DNA"/>
</dbReference>
<keyword evidence="3" id="KW-0732">Signal</keyword>
<keyword evidence="2" id="KW-0472">Membrane</keyword>